<feature type="region of interest" description="Disordered" evidence="1">
    <location>
        <begin position="1"/>
        <end position="22"/>
    </location>
</feature>
<protein>
    <submittedName>
        <fullName evidence="2">Uncharacterized protein</fullName>
    </submittedName>
</protein>
<sequence length="57" mass="6362">MKGKQSRGQSRSKPYSTSSFGHKGSCFSWTTPNMQVFDAWPFASPKFINGLVNYGNL</sequence>
<feature type="compositionally biased region" description="Polar residues" evidence="1">
    <location>
        <begin position="1"/>
        <end position="20"/>
    </location>
</feature>
<dbReference type="AlphaFoldDB" id="A0A371ECZ7"/>
<comment type="caution">
    <text evidence="2">The sequence shown here is derived from an EMBL/GenBank/DDBJ whole genome shotgun (WGS) entry which is preliminary data.</text>
</comment>
<gene>
    <name evidence="2" type="ORF">CR513_57603</name>
</gene>
<dbReference type="EMBL" id="QJKJ01014649">
    <property type="protein sequence ID" value="RDX63911.1"/>
    <property type="molecule type" value="Genomic_DNA"/>
</dbReference>
<evidence type="ECO:0000313" key="3">
    <source>
        <dbReference type="Proteomes" id="UP000257109"/>
    </source>
</evidence>
<feature type="non-terminal residue" evidence="2">
    <location>
        <position position="57"/>
    </location>
</feature>
<name>A0A371ECZ7_MUCPR</name>
<dbReference type="Proteomes" id="UP000257109">
    <property type="component" value="Unassembled WGS sequence"/>
</dbReference>
<keyword evidence="3" id="KW-1185">Reference proteome</keyword>
<reference evidence="2" key="1">
    <citation type="submission" date="2018-05" db="EMBL/GenBank/DDBJ databases">
        <title>Draft genome of Mucuna pruriens seed.</title>
        <authorList>
            <person name="Nnadi N.E."/>
            <person name="Vos R."/>
            <person name="Hasami M.H."/>
            <person name="Devisetty U.K."/>
            <person name="Aguiy J.C."/>
        </authorList>
    </citation>
    <scope>NUCLEOTIDE SEQUENCE [LARGE SCALE GENOMIC DNA]</scope>
    <source>
        <strain evidence="2">JCA_2017</strain>
    </source>
</reference>
<organism evidence="2 3">
    <name type="scientific">Mucuna pruriens</name>
    <name type="common">Velvet bean</name>
    <name type="synonym">Dolichos pruriens</name>
    <dbReference type="NCBI Taxonomy" id="157652"/>
    <lineage>
        <taxon>Eukaryota</taxon>
        <taxon>Viridiplantae</taxon>
        <taxon>Streptophyta</taxon>
        <taxon>Embryophyta</taxon>
        <taxon>Tracheophyta</taxon>
        <taxon>Spermatophyta</taxon>
        <taxon>Magnoliopsida</taxon>
        <taxon>eudicotyledons</taxon>
        <taxon>Gunneridae</taxon>
        <taxon>Pentapetalae</taxon>
        <taxon>rosids</taxon>
        <taxon>fabids</taxon>
        <taxon>Fabales</taxon>
        <taxon>Fabaceae</taxon>
        <taxon>Papilionoideae</taxon>
        <taxon>50 kb inversion clade</taxon>
        <taxon>NPAAA clade</taxon>
        <taxon>indigoferoid/millettioid clade</taxon>
        <taxon>Phaseoleae</taxon>
        <taxon>Mucuna</taxon>
    </lineage>
</organism>
<proteinExistence type="predicted"/>
<evidence type="ECO:0000256" key="1">
    <source>
        <dbReference type="SAM" id="MobiDB-lite"/>
    </source>
</evidence>
<evidence type="ECO:0000313" key="2">
    <source>
        <dbReference type="EMBL" id="RDX63911.1"/>
    </source>
</evidence>
<accession>A0A371ECZ7</accession>